<feature type="transmembrane region" description="Helical" evidence="1">
    <location>
        <begin position="65"/>
        <end position="85"/>
    </location>
</feature>
<name>A0ABM8FPL1_9BACT</name>
<dbReference type="PANTHER" id="PTHR42736">
    <property type="entry name" value="PROTEIN-GLUTAMINE GAMMA-GLUTAMYLTRANSFERASE"/>
    <property type="match status" value="1"/>
</dbReference>
<evidence type="ECO:0000313" key="3">
    <source>
        <dbReference type="EMBL" id="BDY13945.1"/>
    </source>
</evidence>
<dbReference type="Proteomes" id="UP001321445">
    <property type="component" value="Chromosome"/>
</dbReference>
<evidence type="ECO:0000313" key="4">
    <source>
        <dbReference type="Proteomes" id="UP001321445"/>
    </source>
</evidence>
<evidence type="ECO:0000256" key="1">
    <source>
        <dbReference type="SAM" id="Phobius"/>
    </source>
</evidence>
<keyword evidence="1" id="KW-1133">Transmembrane helix</keyword>
<sequence length="666" mass="76958">MRYWKRSQPTERPIAMTDPKALRLLDIAYLTVLPPILLVAKLPMLLFMMVVVFLVISRKSVSRPLLVFTALLGLVAIFLSLYGAFNFIGLSRLKLFVELLAYLLILAVSLQRLTRTINGYLIVSPMLLLALSLFFFDSIAMLVYIVFELFILLWLILTWQMQSGFRESLRMTGILFLLSLPWVVLLFIFFPRISFGHASYGFRGESFQRMGHDGTMRLDAGALNVLSDRIVMEVGFEGEFPPESKLYFRGSVLYVDKKDHWEPLPPFIQHRIAPRKYATPPMYEEATNIVIYKVNLYPTHKKWLYLLDLPIEAPEGAWINADFETTVKETIDAPQIYEASSALEYRYGASTDETVIAYALDANASSNPKTAAAAKKIRADYPEEERRIDALVRFFKTARLTYTLKPEPLELNHATDSFLFEKKKGYCVHFASSFVTMARLAGLPARIVTGYKGKMANRVKNYLAVEERDAHAWAEVLIDGHWQRVETTATAAFISDDTVAELLRKDTTQGDATVSRARTRLDLYILYAKYQVETWILRYSRFRQMQLLEKAKNDPIFVIQFIVALLLLIIVVTIAVRHFKRAPCPDKILCLLQPLLKRLEKEGYSRKEGETLRSLFKRYLEDHPEEEPIETIDRIYHHLRYGKNENELKELKEKIRAFLKNRIDER</sequence>
<organism evidence="3 4">
    <name type="scientific">Hydrogenimonas cancrithermarum</name>
    <dbReference type="NCBI Taxonomy" id="2993563"/>
    <lineage>
        <taxon>Bacteria</taxon>
        <taxon>Pseudomonadati</taxon>
        <taxon>Campylobacterota</taxon>
        <taxon>Epsilonproteobacteria</taxon>
        <taxon>Campylobacterales</taxon>
        <taxon>Hydrogenimonadaceae</taxon>
        <taxon>Hydrogenimonas</taxon>
    </lineage>
</organism>
<reference evidence="3 4" key="1">
    <citation type="submission" date="2023-03" db="EMBL/GenBank/DDBJ databases">
        <title>Description of Hydrogenimonas sp. ISO32.</title>
        <authorList>
            <person name="Mino S."/>
            <person name="Fukazawa S."/>
            <person name="Sawabe T."/>
        </authorList>
    </citation>
    <scope>NUCLEOTIDE SEQUENCE [LARGE SCALE GENOMIC DNA]</scope>
    <source>
        <strain evidence="3 4">ISO32</strain>
    </source>
</reference>
<dbReference type="PANTHER" id="PTHR42736:SF1">
    <property type="entry name" value="PROTEIN-GLUTAMINE GAMMA-GLUTAMYLTRANSFERASE"/>
    <property type="match status" value="1"/>
</dbReference>
<keyword evidence="1" id="KW-0472">Membrane</keyword>
<keyword evidence="4" id="KW-1185">Reference proteome</keyword>
<feature type="transmembrane region" description="Helical" evidence="1">
    <location>
        <begin position="91"/>
        <end position="110"/>
    </location>
</feature>
<keyword evidence="1" id="KW-0812">Transmembrane</keyword>
<feature type="transmembrane region" description="Helical" evidence="1">
    <location>
        <begin position="142"/>
        <end position="159"/>
    </location>
</feature>
<dbReference type="InterPro" id="IPR038765">
    <property type="entry name" value="Papain-like_cys_pep_sf"/>
</dbReference>
<dbReference type="SUPFAM" id="SSF54001">
    <property type="entry name" value="Cysteine proteinases"/>
    <property type="match status" value="1"/>
</dbReference>
<feature type="transmembrane region" description="Helical" evidence="1">
    <location>
        <begin position="117"/>
        <end position="136"/>
    </location>
</feature>
<dbReference type="InterPro" id="IPR002931">
    <property type="entry name" value="Transglutaminase-like"/>
</dbReference>
<accession>A0ABM8FPL1</accession>
<dbReference type="SMART" id="SM00460">
    <property type="entry name" value="TGc"/>
    <property type="match status" value="1"/>
</dbReference>
<dbReference type="Pfam" id="PF11992">
    <property type="entry name" value="TgpA_N"/>
    <property type="match status" value="1"/>
</dbReference>
<dbReference type="InterPro" id="IPR021878">
    <property type="entry name" value="TgpA_N"/>
</dbReference>
<feature type="transmembrane region" description="Helical" evidence="1">
    <location>
        <begin position="171"/>
        <end position="190"/>
    </location>
</feature>
<gene>
    <name evidence="3" type="ORF">HCR_22570</name>
</gene>
<dbReference type="RefSeq" id="WP_286336883.1">
    <property type="nucleotide sequence ID" value="NZ_AP027370.1"/>
</dbReference>
<proteinExistence type="predicted"/>
<protein>
    <recommendedName>
        <fullName evidence="2">Transglutaminase-like domain-containing protein</fullName>
    </recommendedName>
</protein>
<evidence type="ECO:0000259" key="2">
    <source>
        <dbReference type="SMART" id="SM00460"/>
    </source>
</evidence>
<feature type="transmembrane region" description="Helical" evidence="1">
    <location>
        <begin position="556"/>
        <end position="576"/>
    </location>
</feature>
<feature type="transmembrane region" description="Helical" evidence="1">
    <location>
        <begin position="27"/>
        <end position="56"/>
    </location>
</feature>
<dbReference type="Pfam" id="PF01841">
    <property type="entry name" value="Transglut_core"/>
    <property type="match status" value="1"/>
</dbReference>
<feature type="domain" description="Transglutaminase-like" evidence="2">
    <location>
        <begin position="419"/>
        <end position="489"/>
    </location>
</feature>
<dbReference type="EMBL" id="AP027370">
    <property type="protein sequence ID" value="BDY13945.1"/>
    <property type="molecule type" value="Genomic_DNA"/>
</dbReference>
<dbReference type="InterPro" id="IPR052901">
    <property type="entry name" value="Bact_TGase-like"/>
</dbReference>
<dbReference type="Gene3D" id="3.10.620.30">
    <property type="match status" value="1"/>
</dbReference>